<evidence type="ECO:0000256" key="6">
    <source>
        <dbReference type="ARBA" id="ARBA00023125"/>
    </source>
</evidence>
<sequence>MHRPDHSVAEKFESISARNEDYWDFKGRRSRREHCHALMAYPAMMVPQMQAELIDLLLQVNPKIETIYDPFVGSGTVLAEALLRGKNFIGTDVNPLAILCCKSKADFFDQSKIEKIIQDIEQNLQKENVSFDLCCFKGADKWFDEDALKALSKIRHFINQQELVWCRRFLWIAMVDIIRKYSNTRLSTYKLHIRKDKSLYTAEDIFRDFIKKCTLNIKLKVKFWSELSENGYVKQDELSLKNELYIQDVRHLPETVKADLVITSPPYGDNATTITYGQYSYLPLQFINLEDIGASFDDNLICSQSAIDSVSLGGKLGEWDLRRFWVEEQSPSLKKITTLLIQKAKRGERKLIMFAYDLFLSLQRIVKTLSHGGFMMFTLGNRSISSVSIPLDKIVKEFLERLGLRKVHLLERNIPSKRMPGSMKNEYVLIMQKT</sequence>
<evidence type="ECO:0000256" key="8">
    <source>
        <dbReference type="ARBA" id="ARBA00049120"/>
    </source>
</evidence>
<accession>M1P4M8</accession>
<dbReference type="PROSITE" id="PS00093">
    <property type="entry name" value="N4_MTASE"/>
    <property type="match status" value="1"/>
</dbReference>
<dbReference type="GO" id="GO:0032259">
    <property type="term" value="P:methylation"/>
    <property type="evidence" value="ECO:0007669"/>
    <property type="project" value="UniProtKB-KW"/>
</dbReference>
<comment type="catalytic activity">
    <reaction evidence="8">
        <text>a 2'-deoxycytidine in DNA + S-adenosyl-L-methionine = an N(4)-methyl-2'-deoxycytidine in DNA + S-adenosyl-L-homocysteine + H(+)</text>
        <dbReference type="Rhea" id="RHEA:16857"/>
        <dbReference type="Rhea" id="RHEA-COMP:11369"/>
        <dbReference type="Rhea" id="RHEA-COMP:13674"/>
        <dbReference type="ChEBI" id="CHEBI:15378"/>
        <dbReference type="ChEBI" id="CHEBI:57856"/>
        <dbReference type="ChEBI" id="CHEBI:59789"/>
        <dbReference type="ChEBI" id="CHEBI:85452"/>
        <dbReference type="ChEBI" id="CHEBI:137933"/>
        <dbReference type="EC" id="2.1.1.113"/>
    </reaction>
</comment>
<dbReference type="GO" id="GO:0009307">
    <property type="term" value="P:DNA restriction-modification system"/>
    <property type="evidence" value="ECO:0007669"/>
    <property type="project" value="UniProtKB-KW"/>
</dbReference>
<dbReference type="Pfam" id="PF01555">
    <property type="entry name" value="N6_N4_Mtase"/>
    <property type="match status" value="1"/>
</dbReference>
<dbReference type="eggNOG" id="COG0863">
    <property type="taxonomic scope" value="Bacteria"/>
</dbReference>
<evidence type="ECO:0000313" key="11">
    <source>
        <dbReference type="Proteomes" id="UP000011729"/>
    </source>
</evidence>
<gene>
    <name evidence="10" type="ordered locus">BAnh1_09370</name>
</gene>
<dbReference type="RefSeq" id="WP_015398317.1">
    <property type="nucleotide sequence ID" value="NC_020300.1"/>
</dbReference>
<dbReference type="REBASE" id="60695">
    <property type="entry name" value="M.BauNH1ORF9370P"/>
</dbReference>
<dbReference type="KEGG" id="baus:BAnh1_09370"/>
<evidence type="ECO:0000256" key="4">
    <source>
        <dbReference type="ARBA" id="ARBA00022691"/>
    </source>
</evidence>
<dbReference type="EMBL" id="CP003123">
    <property type="protein sequence ID" value="AGF74810.1"/>
    <property type="molecule type" value="Genomic_DNA"/>
</dbReference>
<dbReference type="InterPro" id="IPR002941">
    <property type="entry name" value="DNA_methylase_N4/N6"/>
</dbReference>
<dbReference type="GO" id="GO:0003677">
    <property type="term" value="F:DNA binding"/>
    <property type="evidence" value="ECO:0007669"/>
    <property type="project" value="UniProtKB-KW"/>
</dbReference>
<keyword evidence="3" id="KW-0808">Transferase</keyword>
<dbReference type="InterPro" id="IPR017985">
    <property type="entry name" value="MeTrfase_CN4_CS"/>
</dbReference>
<dbReference type="OrthoDB" id="8901552at2"/>
<comment type="similarity">
    <text evidence="1">Belongs to the N(4)/N(6)-methyltransferase family. N(4) subfamily.</text>
</comment>
<keyword evidence="2 10" id="KW-0489">Methyltransferase</keyword>
<evidence type="ECO:0000256" key="3">
    <source>
        <dbReference type="ARBA" id="ARBA00022679"/>
    </source>
</evidence>
<evidence type="ECO:0000256" key="1">
    <source>
        <dbReference type="ARBA" id="ARBA00010203"/>
    </source>
</evidence>
<keyword evidence="11" id="KW-1185">Reference proteome</keyword>
<dbReference type="Gene3D" id="3.40.50.150">
    <property type="entry name" value="Vaccinia Virus protein VP39"/>
    <property type="match status" value="2"/>
</dbReference>
<name>M1P4M8_BARAA</name>
<dbReference type="Proteomes" id="UP000011729">
    <property type="component" value="Chromosome"/>
</dbReference>
<evidence type="ECO:0000313" key="10">
    <source>
        <dbReference type="EMBL" id="AGF74810.1"/>
    </source>
</evidence>
<dbReference type="HOGENOM" id="CLU_027633_1_0_5"/>
<evidence type="ECO:0000256" key="5">
    <source>
        <dbReference type="ARBA" id="ARBA00022747"/>
    </source>
</evidence>
<dbReference type="PATRIC" id="fig|1094489.3.peg.1149"/>
<dbReference type="AlphaFoldDB" id="M1P4M8"/>
<dbReference type="CDD" id="cd02440">
    <property type="entry name" value="AdoMet_MTases"/>
    <property type="match status" value="1"/>
</dbReference>
<organism evidence="10 11">
    <name type="scientific">Bartonella australis (strain Aust/NH1)</name>
    <dbReference type="NCBI Taxonomy" id="1094489"/>
    <lineage>
        <taxon>Bacteria</taxon>
        <taxon>Pseudomonadati</taxon>
        <taxon>Pseudomonadota</taxon>
        <taxon>Alphaproteobacteria</taxon>
        <taxon>Hyphomicrobiales</taxon>
        <taxon>Bartonellaceae</taxon>
        <taxon>Bartonella</taxon>
    </lineage>
</organism>
<keyword evidence="4" id="KW-0949">S-adenosyl-L-methionine</keyword>
<dbReference type="GO" id="GO:0008170">
    <property type="term" value="F:N-methyltransferase activity"/>
    <property type="evidence" value="ECO:0007669"/>
    <property type="project" value="InterPro"/>
</dbReference>
<dbReference type="GO" id="GO:0015667">
    <property type="term" value="F:site-specific DNA-methyltransferase (cytosine-N4-specific) activity"/>
    <property type="evidence" value="ECO:0007669"/>
    <property type="project" value="UniProtKB-EC"/>
</dbReference>
<comment type="catalytic activity">
    <reaction evidence="7">
        <text>a 2'-deoxyadenosine in DNA + S-adenosyl-L-methionine = an N(6)-methyl-2'-deoxyadenosine in DNA + S-adenosyl-L-homocysteine + H(+)</text>
        <dbReference type="Rhea" id="RHEA:15197"/>
        <dbReference type="Rhea" id="RHEA-COMP:12418"/>
        <dbReference type="Rhea" id="RHEA-COMP:12419"/>
        <dbReference type="ChEBI" id="CHEBI:15378"/>
        <dbReference type="ChEBI" id="CHEBI:57856"/>
        <dbReference type="ChEBI" id="CHEBI:59789"/>
        <dbReference type="ChEBI" id="CHEBI:90615"/>
        <dbReference type="ChEBI" id="CHEBI:90616"/>
        <dbReference type="EC" id="2.1.1.72"/>
    </reaction>
</comment>
<dbReference type="InterPro" id="IPR029063">
    <property type="entry name" value="SAM-dependent_MTases_sf"/>
</dbReference>
<evidence type="ECO:0000259" key="9">
    <source>
        <dbReference type="Pfam" id="PF01555"/>
    </source>
</evidence>
<dbReference type="GO" id="GO:0009007">
    <property type="term" value="F:site-specific DNA-methyltransferase (adenine-specific) activity"/>
    <property type="evidence" value="ECO:0007669"/>
    <property type="project" value="UniProtKB-EC"/>
</dbReference>
<keyword evidence="6" id="KW-0238">DNA-binding</keyword>
<evidence type="ECO:0000256" key="2">
    <source>
        <dbReference type="ARBA" id="ARBA00022603"/>
    </source>
</evidence>
<reference evidence="10 11" key="1">
    <citation type="journal article" date="2013" name="PLoS Genet.">
        <title>A gene transfer agent and a dynamic repertoire of secretion systems hold the keys to the explosive radiation of the emerging pathogen Bartonella.</title>
        <authorList>
            <person name="Guy L."/>
            <person name="Nystedt B."/>
            <person name="Toft C."/>
            <person name="Zaremba-Niedzwiedzka K."/>
            <person name="Berglund E.C."/>
            <person name="Granberg F."/>
            <person name="Naslund K."/>
            <person name="Eriksson A.S."/>
            <person name="Andersson S.G."/>
        </authorList>
    </citation>
    <scope>NUCLEOTIDE SEQUENCE [LARGE SCALE GENOMIC DNA]</scope>
    <source>
        <strain evidence="10 11">Aust/NH1</strain>
    </source>
</reference>
<keyword evidence="5" id="KW-0680">Restriction system</keyword>
<protein>
    <submittedName>
        <fullName evidence="10">Modification methylase</fullName>
    </submittedName>
</protein>
<feature type="domain" description="DNA methylase N-4/N-6" evidence="9">
    <location>
        <begin position="20"/>
        <end position="95"/>
    </location>
</feature>
<proteinExistence type="inferred from homology"/>
<evidence type="ECO:0000256" key="7">
    <source>
        <dbReference type="ARBA" id="ARBA00047942"/>
    </source>
</evidence>
<dbReference type="SUPFAM" id="SSF53335">
    <property type="entry name" value="S-adenosyl-L-methionine-dependent methyltransferases"/>
    <property type="match status" value="2"/>
</dbReference>